<dbReference type="GO" id="GO:0008233">
    <property type="term" value="F:peptidase activity"/>
    <property type="evidence" value="ECO:0007669"/>
    <property type="project" value="UniProtKB-KW"/>
</dbReference>
<dbReference type="Pfam" id="PF06037">
    <property type="entry name" value="DUF922"/>
    <property type="match status" value="1"/>
</dbReference>
<dbReference type="RefSeq" id="WP_107990376.1">
    <property type="nucleotide sequence ID" value="NZ_QAYG01000005.1"/>
</dbReference>
<gene>
    <name evidence="2" type="ORF">C8N35_10575</name>
</gene>
<dbReference type="EMBL" id="QAYG01000005">
    <property type="protein sequence ID" value="PTW60075.1"/>
    <property type="molecule type" value="Genomic_DNA"/>
</dbReference>
<evidence type="ECO:0000256" key="1">
    <source>
        <dbReference type="SAM" id="SignalP"/>
    </source>
</evidence>
<organism evidence="2 3">
    <name type="scientific">Breoghania corrubedonensis</name>
    <dbReference type="NCBI Taxonomy" id="665038"/>
    <lineage>
        <taxon>Bacteria</taxon>
        <taxon>Pseudomonadati</taxon>
        <taxon>Pseudomonadota</taxon>
        <taxon>Alphaproteobacteria</taxon>
        <taxon>Hyphomicrobiales</taxon>
        <taxon>Stappiaceae</taxon>
        <taxon>Breoghania</taxon>
    </lineage>
</organism>
<feature type="chain" id="PRO_5015699052" evidence="1">
    <location>
        <begin position="26"/>
        <end position="225"/>
    </location>
</feature>
<keyword evidence="3" id="KW-1185">Reference proteome</keyword>
<keyword evidence="1" id="KW-0732">Signal</keyword>
<accession>A0A2T5V8I6</accession>
<dbReference type="OrthoDB" id="9805445at2"/>
<dbReference type="Proteomes" id="UP000244081">
    <property type="component" value="Unassembled WGS sequence"/>
</dbReference>
<keyword evidence="2" id="KW-0645">Protease</keyword>
<evidence type="ECO:0000313" key="2">
    <source>
        <dbReference type="EMBL" id="PTW60075.1"/>
    </source>
</evidence>
<dbReference type="InterPro" id="IPR010321">
    <property type="entry name" value="DUF922"/>
</dbReference>
<comment type="caution">
    <text evidence="2">The sequence shown here is derived from an EMBL/GenBank/DDBJ whole genome shotgun (WGS) entry which is preliminary data.</text>
</comment>
<proteinExistence type="predicted"/>
<evidence type="ECO:0000313" key="3">
    <source>
        <dbReference type="Proteomes" id="UP000244081"/>
    </source>
</evidence>
<dbReference type="GO" id="GO:0006508">
    <property type="term" value="P:proteolysis"/>
    <property type="evidence" value="ECO:0007669"/>
    <property type="project" value="UniProtKB-KW"/>
</dbReference>
<feature type="signal peptide" evidence="1">
    <location>
        <begin position="1"/>
        <end position="25"/>
    </location>
</feature>
<reference evidence="2 3" key="1">
    <citation type="submission" date="2018-04" db="EMBL/GenBank/DDBJ databases">
        <title>Genomic Encyclopedia of Archaeal and Bacterial Type Strains, Phase II (KMG-II): from individual species to whole genera.</title>
        <authorList>
            <person name="Goeker M."/>
        </authorList>
    </citation>
    <scope>NUCLEOTIDE SEQUENCE [LARGE SCALE GENOMIC DNA]</scope>
    <source>
        <strain evidence="2 3">DSM 23382</strain>
    </source>
</reference>
<keyword evidence="2" id="KW-0378">Hydrolase</keyword>
<sequence>MRRASFFLNIAVAAGLVLSAGTAGAEVTSRTRIKNHSVYGKSEHDLVVSMFRYAIRRKGVDVVLGMLTMRAPSVVFNAQQTPRGCKLSNFKTRLDFTMTLPQARDRRRLSGKTEASWKQFTAFVKRHEEQHRSYIIECARRYERSASRQSPKNCASARRDVAKVFLAEMKRCGALHAALDRRDGQKLERLPLFAEALRKPSIATLAAKAREGMKDPTTQALLRRQ</sequence>
<dbReference type="AlphaFoldDB" id="A0A2T5V8I6"/>
<name>A0A2T5V8I6_9HYPH</name>
<protein>
    <submittedName>
        <fullName evidence="2">Putative secreted Zn-dependent protease</fullName>
    </submittedName>
</protein>